<evidence type="ECO:0000313" key="3">
    <source>
        <dbReference type="Proteomes" id="UP000836841"/>
    </source>
</evidence>
<evidence type="ECO:0000259" key="1">
    <source>
        <dbReference type="Pfam" id="PF21148"/>
    </source>
</evidence>
<keyword evidence="3" id="KW-1185">Reference proteome</keyword>
<name>A0AAU9TAK9_THLAR</name>
<protein>
    <recommendedName>
        <fullName evidence="1">NOL1/NOP2/NSUN 5/7 ferredoxin-like domain-containing protein</fullName>
    </recommendedName>
</protein>
<dbReference type="Proteomes" id="UP000836841">
    <property type="component" value="Unassembled WGS sequence"/>
</dbReference>
<feature type="domain" description="NOL1/NOP2/NSUN 5/7 ferredoxin-like" evidence="1">
    <location>
        <begin position="69"/>
        <end position="140"/>
    </location>
</feature>
<reference evidence="2 3" key="1">
    <citation type="submission" date="2022-03" db="EMBL/GenBank/DDBJ databases">
        <authorList>
            <person name="Nunn A."/>
            <person name="Chopra R."/>
            <person name="Nunn A."/>
            <person name="Contreras Garrido A."/>
        </authorList>
    </citation>
    <scope>NUCLEOTIDE SEQUENCE [LARGE SCALE GENOMIC DNA]</scope>
</reference>
<sequence length="156" mass="17650">MQRQEELMYIISYDILFGQAASLIGDAEKFLLLQKDALQSALAQLLVKKGMKNIKELMACQQISDTSRPQYVRVNTLKLDLVSALQELRKQNMAFSANLHVEGRKSNLLKVHEDDMVPDLLVLPPGVDLHSHPLVANGSIFYASKYWFCCLFQVPV</sequence>
<evidence type="ECO:0000313" key="2">
    <source>
        <dbReference type="EMBL" id="CAH2080480.1"/>
    </source>
</evidence>
<dbReference type="Pfam" id="PF21148">
    <property type="entry name" value="NSUN5_fdxn-like"/>
    <property type="match status" value="1"/>
</dbReference>
<organism evidence="2 3">
    <name type="scientific">Thlaspi arvense</name>
    <name type="common">Field penny-cress</name>
    <dbReference type="NCBI Taxonomy" id="13288"/>
    <lineage>
        <taxon>Eukaryota</taxon>
        <taxon>Viridiplantae</taxon>
        <taxon>Streptophyta</taxon>
        <taxon>Embryophyta</taxon>
        <taxon>Tracheophyta</taxon>
        <taxon>Spermatophyta</taxon>
        <taxon>Magnoliopsida</taxon>
        <taxon>eudicotyledons</taxon>
        <taxon>Gunneridae</taxon>
        <taxon>Pentapetalae</taxon>
        <taxon>rosids</taxon>
        <taxon>malvids</taxon>
        <taxon>Brassicales</taxon>
        <taxon>Brassicaceae</taxon>
        <taxon>Thlaspideae</taxon>
        <taxon>Thlaspi</taxon>
    </lineage>
</organism>
<dbReference type="InterPro" id="IPR049561">
    <property type="entry name" value="NSUN5_7_fdxn-like"/>
</dbReference>
<gene>
    <name evidence="2" type="ORF">TAV2_LOCUS26189</name>
</gene>
<dbReference type="EMBL" id="CAJVSB020000903">
    <property type="protein sequence ID" value="CAH2080480.1"/>
    <property type="molecule type" value="Genomic_DNA"/>
</dbReference>
<comment type="caution">
    <text evidence="2">The sequence shown here is derived from an EMBL/GenBank/DDBJ whole genome shotgun (WGS) entry which is preliminary data.</text>
</comment>
<dbReference type="Gene3D" id="3.30.70.1170">
    <property type="entry name" value="Sun protein, domain 3"/>
    <property type="match status" value="1"/>
</dbReference>
<proteinExistence type="predicted"/>
<accession>A0AAU9TAK9</accession>
<dbReference type="AlphaFoldDB" id="A0AAU9TAK9"/>